<accession>A0ABU2B3M2</accession>
<dbReference type="SMART" id="SM00421">
    <property type="entry name" value="HTH_LUXR"/>
    <property type="match status" value="1"/>
</dbReference>
<dbReference type="SUPFAM" id="SSF52172">
    <property type="entry name" value="CheY-like"/>
    <property type="match status" value="1"/>
</dbReference>
<evidence type="ECO:0000313" key="5">
    <source>
        <dbReference type="EMBL" id="MDR7348209.1"/>
    </source>
</evidence>
<dbReference type="SMART" id="SM00448">
    <property type="entry name" value="REC"/>
    <property type="match status" value="1"/>
</dbReference>
<dbReference type="InterPro" id="IPR039420">
    <property type="entry name" value="WalR-like"/>
</dbReference>
<evidence type="ECO:0000313" key="6">
    <source>
        <dbReference type="Proteomes" id="UP001183794"/>
    </source>
</evidence>
<reference evidence="5 6" key="1">
    <citation type="submission" date="2023-07" db="EMBL/GenBank/DDBJ databases">
        <title>Sequencing the genomes of 1000 actinobacteria strains.</title>
        <authorList>
            <person name="Klenk H.-P."/>
        </authorList>
    </citation>
    <scope>NUCLEOTIDE SEQUENCE [LARGE SCALE GENOMIC DNA]</scope>
    <source>
        <strain evidence="5 6">DSM 22966</strain>
    </source>
</reference>
<dbReference type="PROSITE" id="PS50110">
    <property type="entry name" value="RESPONSE_REGULATORY"/>
    <property type="match status" value="1"/>
</dbReference>
<dbReference type="PROSITE" id="PS00622">
    <property type="entry name" value="HTH_LUXR_1"/>
    <property type="match status" value="1"/>
</dbReference>
<dbReference type="Gene3D" id="3.40.50.2300">
    <property type="match status" value="1"/>
</dbReference>
<keyword evidence="1" id="KW-0238">DNA-binding</keyword>
<dbReference type="Proteomes" id="UP001183794">
    <property type="component" value="Unassembled WGS sequence"/>
</dbReference>
<dbReference type="InterPro" id="IPR011006">
    <property type="entry name" value="CheY-like_superfamily"/>
</dbReference>
<feature type="modified residue" description="4-aspartylphosphate" evidence="2">
    <location>
        <position position="55"/>
    </location>
</feature>
<evidence type="ECO:0000256" key="2">
    <source>
        <dbReference type="PROSITE-ProRule" id="PRU00169"/>
    </source>
</evidence>
<sequence length="203" mass="21514">MTIRLLLADDQHLIRAGLAALLNLEADLDVVHQLPDGREIVEHIRQHQVDVAVLDIEMPEVDGITATADITAAFGDEVAVLIVTTFGRAGYLQRAMTAGARGFMVKDAPAEQLAEAVRTVHAGGRAVDPALAAEALSAGTNPLTDRERDVLKAALTGSSVKHIAAQVHLSQGTVRNHLSSAIGKTQTANRTEAARVAQQNGWL</sequence>
<evidence type="ECO:0000259" key="3">
    <source>
        <dbReference type="PROSITE" id="PS50043"/>
    </source>
</evidence>
<dbReference type="PROSITE" id="PS50043">
    <property type="entry name" value="HTH_LUXR_2"/>
    <property type="match status" value="1"/>
</dbReference>
<dbReference type="PANTHER" id="PTHR43214:SF42">
    <property type="entry name" value="TRANSCRIPTIONAL REGULATORY PROTEIN DESR"/>
    <property type="match status" value="1"/>
</dbReference>
<feature type="domain" description="HTH luxR-type" evidence="3">
    <location>
        <begin position="136"/>
        <end position="201"/>
    </location>
</feature>
<organism evidence="5 6">
    <name type="scientific">Enteractinococcus fodinae</name>
    <dbReference type="NCBI Taxonomy" id="684663"/>
    <lineage>
        <taxon>Bacteria</taxon>
        <taxon>Bacillati</taxon>
        <taxon>Actinomycetota</taxon>
        <taxon>Actinomycetes</taxon>
        <taxon>Micrococcales</taxon>
        <taxon>Micrococcaceae</taxon>
    </lineage>
</organism>
<keyword evidence="6" id="KW-1185">Reference proteome</keyword>
<dbReference type="InterPro" id="IPR000792">
    <property type="entry name" value="Tscrpt_reg_LuxR_C"/>
</dbReference>
<dbReference type="CDD" id="cd06170">
    <property type="entry name" value="LuxR_C_like"/>
    <property type="match status" value="1"/>
</dbReference>
<feature type="domain" description="Response regulatory" evidence="4">
    <location>
        <begin position="4"/>
        <end position="121"/>
    </location>
</feature>
<dbReference type="Pfam" id="PF00196">
    <property type="entry name" value="GerE"/>
    <property type="match status" value="1"/>
</dbReference>
<dbReference type="PANTHER" id="PTHR43214">
    <property type="entry name" value="TWO-COMPONENT RESPONSE REGULATOR"/>
    <property type="match status" value="1"/>
</dbReference>
<dbReference type="SUPFAM" id="SSF46894">
    <property type="entry name" value="C-terminal effector domain of the bipartite response regulators"/>
    <property type="match status" value="1"/>
</dbReference>
<evidence type="ECO:0000259" key="4">
    <source>
        <dbReference type="PROSITE" id="PS50110"/>
    </source>
</evidence>
<protein>
    <submittedName>
        <fullName evidence="5">Two-component system response regulator DesR</fullName>
    </submittedName>
</protein>
<dbReference type="InterPro" id="IPR001789">
    <property type="entry name" value="Sig_transdc_resp-reg_receiver"/>
</dbReference>
<dbReference type="EMBL" id="JAVDYJ010000001">
    <property type="protein sequence ID" value="MDR7348209.1"/>
    <property type="molecule type" value="Genomic_DNA"/>
</dbReference>
<evidence type="ECO:0000256" key="1">
    <source>
        <dbReference type="ARBA" id="ARBA00023125"/>
    </source>
</evidence>
<name>A0ABU2B3M2_9MICC</name>
<dbReference type="PRINTS" id="PR00038">
    <property type="entry name" value="HTHLUXR"/>
</dbReference>
<comment type="caution">
    <text evidence="5">The sequence shown here is derived from an EMBL/GenBank/DDBJ whole genome shotgun (WGS) entry which is preliminary data.</text>
</comment>
<keyword evidence="2" id="KW-0597">Phosphoprotein</keyword>
<proteinExistence type="predicted"/>
<dbReference type="InterPro" id="IPR016032">
    <property type="entry name" value="Sig_transdc_resp-reg_C-effctor"/>
</dbReference>
<dbReference type="Pfam" id="PF00072">
    <property type="entry name" value="Response_reg"/>
    <property type="match status" value="1"/>
</dbReference>
<gene>
    <name evidence="5" type="ORF">J2S62_002466</name>
</gene>